<evidence type="ECO:0000256" key="5">
    <source>
        <dbReference type="ARBA" id="ARBA00022989"/>
    </source>
</evidence>
<evidence type="ECO:0000259" key="8">
    <source>
        <dbReference type="PROSITE" id="PS50850"/>
    </source>
</evidence>
<keyword evidence="10" id="KW-1185">Reference proteome</keyword>
<feature type="transmembrane region" description="Helical" evidence="7">
    <location>
        <begin position="207"/>
        <end position="228"/>
    </location>
</feature>
<feature type="domain" description="Major facilitator superfamily (MFS) profile" evidence="8">
    <location>
        <begin position="19"/>
        <end position="463"/>
    </location>
</feature>
<keyword evidence="6 7" id="KW-0472">Membrane</keyword>
<feature type="transmembrane region" description="Helical" evidence="7">
    <location>
        <begin position="277"/>
        <end position="301"/>
    </location>
</feature>
<dbReference type="Gene3D" id="1.20.1250.20">
    <property type="entry name" value="MFS general substrate transporter like domains"/>
    <property type="match status" value="1"/>
</dbReference>
<evidence type="ECO:0000313" key="10">
    <source>
        <dbReference type="Proteomes" id="UP000549052"/>
    </source>
</evidence>
<dbReference type="SUPFAM" id="SSF103473">
    <property type="entry name" value="MFS general substrate transporter"/>
    <property type="match status" value="1"/>
</dbReference>
<protein>
    <submittedName>
        <fullName evidence="9">MFS family permease</fullName>
    </submittedName>
</protein>
<feature type="transmembrane region" description="Helical" evidence="7">
    <location>
        <begin position="365"/>
        <end position="391"/>
    </location>
</feature>
<feature type="transmembrane region" description="Helical" evidence="7">
    <location>
        <begin position="337"/>
        <end position="359"/>
    </location>
</feature>
<dbReference type="Proteomes" id="UP000549052">
    <property type="component" value="Unassembled WGS sequence"/>
</dbReference>
<accession>A0A839EKE2</accession>
<dbReference type="Gene3D" id="1.20.1720.10">
    <property type="entry name" value="Multidrug resistance protein D"/>
    <property type="match status" value="1"/>
</dbReference>
<name>A0A839EKE2_9HYPH</name>
<proteinExistence type="predicted"/>
<feature type="transmembrane region" description="Helical" evidence="7">
    <location>
        <begin position="48"/>
        <end position="73"/>
    </location>
</feature>
<dbReference type="AlphaFoldDB" id="A0A839EKE2"/>
<sequence>MTSTLPADGASALARPSPAFKILAFVQATLIFTIALIMIPLPKIAGEFALGSADVLLLQVAYGLPFSGLLLFGGRLADRYGGRRMFVLGLILFGGASLIAAAAPDFRVLVGMRFAQGIGGAMTAPAAMAILRILFPDPAAFGRAMATWGGVSVLGAVVGFVASGIITTWISWRWMFVIPVIVSVVGLVAACRIIPSDHFDQHAHRPGLDLGGALLATAGIVASSVGLIASEEHPWSSDMVRWPLAAGILLLIVFFLVERKARDPLLPPRFITDSRRLVGLTGMLLAAAGSVLIEFVLSLYLQRVVGWSSLMTAVSFLPFVVCLIASNQIAAGLVGRIGATPVTIIGFLISAAGLALLALMGRDAAYVSILLPGQILLAIGIAQVFSGSAVLATMNVPEHQGGLAGGVMNTTMELGPTIGLSALMSVAATQNDVVQGYAWAFGTAAVVFVVTALIGAIMIRRREIVESV</sequence>
<comment type="subcellular location">
    <subcellularLocation>
        <location evidence="1">Cell membrane</location>
        <topology evidence="1">Multi-pass membrane protein</topology>
    </subcellularLocation>
</comment>
<dbReference type="PROSITE" id="PS50850">
    <property type="entry name" value="MFS"/>
    <property type="match status" value="1"/>
</dbReference>
<evidence type="ECO:0000256" key="2">
    <source>
        <dbReference type="ARBA" id="ARBA00022448"/>
    </source>
</evidence>
<dbReference type="PANTHER" id="PTHR42718">
    <property type="entry name" value="MAJOR FACILITATOR SUPERFAMILY MULTIDRUG TRANSPORTER MFSC"/>
    <property type="match status" value="1"/>
</dbReference>
<evidence type="ECO:0000256" key="4">
    <source>
        <dbReference type="ARBA" id="ARBA00022692"/>
    </source>
</evidence>
<evidence type="ECO:0000256" key="6">
    <source>
        <dbReference type="ARBA" id="ARBA00023136"/>
    </source>
</evidence>
<evidence type="ECO:0000256" key="1">
    <source>
        <dbReference type="ARBA" id="ARBA00004651"/>
    </source>
</evidence>
<keyword evidence="5 7" id="KW-1133">Transmembrane helix</keyword>
<feature type="transmembrane region" description="Helical" evidence="7">
    <location>
        <begin position="403"/>
        <end position="424"/>
    </location>
</feature>
<feature type="transmembrane region" description="Helical" evidence="7">
    <location>
        <begin position="115"/>
        <end position="135"/>
    </location>
</feature>
<comment type="caution">
    <text evidence="9">The sequence shown here is derived from an EMBL/GenBank/DDBJ whole genome shotgun (WGS) entry which is preliminary data.</text>
</comment>
<dbReference type="InterPro" id="IPR011701">
    <property type="entry name" value="MFS"/>
</dbReference>
<evidence type="ECO:0000256" key="3">
    <source>
        <dbReference type="ARBA" id="ARBA00022475"/>
    </source>
</evidence>
<feature type="transmembrane region" description="Helical" evidence="7">
    <location>
        <begin position="240"/>
        <end position="257"/>
    </location>
</feature>
<feature type="transmembrane region" description="Helical" evidence="7">
    <location>
        <begin position="307"/>
        <end position="325"/>
    </location>
</feature>
<feature type="transmembrane region" description="Helical" evidence="7">
    <location>
        <begin position="85"/>
        <end position="103"/>
    </location>
</feature>
<gene>
    <name evidence="9" type="ORF">FHW16_003007</name>
</gene>
<feature type="transmembrane region" description="Helical" evidence="7">
    <location>
        <begin position="176"/>
        <end position="195"/>
    </location>
</feature>
<dbReference type="RefSeq" id="WP_182549912.1">
    <property type="nucleotide sequence ID" value="NZ_JACGXN010000003.1"/>
</dbReference>
<evidence type="ECO:0000313" key="9">
    <source>
        <dbReference type="EMBL" id="MBA8879289.1"/>
    </source>
</evidence>
<dbReference type="CDD" id="cd17321">
    <property type="entry name" value="MFS_MMR_MDR_like"/>
    <property type="match status" value="1"/>
</dbReference>
<feature type="transmembrane region" description="Helical" evidence="7">
    <location>
        <begin position="22"/>
        <end position="42"/>
    </location>
</feature>
<keyword evidence="3" id="KW-1003">Cell membrane</keyword>
<keyword evidence="4 7" id="KW-0812">Transmembrane</keyword>
<dbReference type="PANTHER" id="PTHR42718:SF46">
    <property type="entry name" value="BLR6921 PROTEIN"/>
    <property type="match status" value="1"/>
</dbReference>
<feature type="transmembrane region" description="Helical" evidence="7">
    <location>
        <begin position="147"/>
        <end position="170"/>
    </location>
</feature>
<dbReference type="GO" id="GO:0022857">
    <property type="term" value="F:transmembrane transporter activity"/>
    <property type="evidence" value="ECO:0007669"/>
    <property type="project" value="InterPro"/>
</dbReference>
<organism evidence="9 10">
    <name type="scientific">Phyllobacterium myrsinacearum</name>
    <dbReference type="NCBI Taxonomy" id="28101"/>
    <lineage>
        <taxon>Bacteria</taxon>
        <taxon>Pseudomonadati</taxon>
        <taxon>Pseudomonadota</taxon>
        <taxon>Alphaproteobacteria</taxon>
        <taxon>Hyphomicrobiales</taxon>
        <taxon>Phyllobacteriaceae</taxon>
        <taxon>Phyllobacterium</taxon>
    </lineage>
</organism>
<reference evidence="9 10" key="1">
    <citation type="submission" date="2020-07" db="EMBL/GenBank/DDBJ databases">
        <title>Genomic Encyclopedia of Type Strains, Phase IV (KMG-V): Genome sequencing to study the core and pangenomes of soil and plant-associated prokaryotes.</title>
        <authorList>
            <person name="Whitman W."/>
        </authorList>
    </citation>
    <scope>NUCLEOTIDE SEQUENCE [LARGE SCALE GENOMIC DNA]</scope>
    <source>
        <strain evidence="9 10">AN3</strain>
    </source>
</reference>
<dbReference type="GO" id="GO:0005886">
    <property type="term" value="C:plasma membrane"/>
    <property type="evidence" value="ECO:0007669"/>
    <property type="project" value="UniProtKB-SubCell"/>
</dbReference>
<evidence type="ECO:0000256" key="7">
    <source>
        <dbReference type="SAM" id="Phobius"/>
    </source>
</evidence>
<keyword evidence="2" id="KW-0813">Transport</keyword>
<dbReference type="EMBL" id="JACGXN010000003">
    <property type="protein sequence ID" value="MBA8879289.1"/>
    <property type="molecule type" value="Genomic_DNA"/>
</dbReference>
<dbReference type="InterPro" id="IPR020846">
    <property type="entry name" value="MFS_dom"/>
</dbReference>
<dbReference type="InterPro" id="IPR036259">
    <property type="entry name" value="MFS_trans_sf"/>
</dbReference>
<feature type="transmembrane region" description="Helical" evidence="7">
    <location>
        <begin position="436"/>
        <end position="459"/>
    </location>
</feature>
<dbReference type="Pfam" id="PF07690">
    <property type="entry name" value="MFS_1"/>
    <property type="match status" value="1"/>
</dbReference>